<reference evidence="5 6" key="2">
    <citation type="submission" date="2013-02" db="EMBL/GenBank/DDBJ databases">
        <title>The Genome Sequence of Plasmodium falciparum Vietnam Oak-Knoll (FVO).</title>
        <authorList>
            <consortium name="The Broad Institute Genome Sequencing Platform"/>
            <consortium name="The Broad Institute Genome Sequencing Center for Infectious Disease"/>
            <person name="Neafsey D."/>
            <person name="Cheeseman I."/>
            <person name="Volkman S."/>
            <person name="Adams J."/>
            <person name="Walker B."/>
            <person name="Young S.K."/>
            <person name="Zeng Q."/>
            <person name="Gargeya S."/>
            <person name="Fitzgerald M."/>
            <person name="Haas B."/>
            <person name="Abouelleil A."/>
            <person name="Alvarado L."/>
            <person name="Arachchi H.M."/>
            <person name="Berlin A.M."/>
            <person name="Chapman S.B."/>
            <person name="Dewar J."/>
            <person name="Goldberg J."/>
            <person name="Griggs A."/>
            <person name="Gujja S."/>
            <person name="Hansen M."/>
            <person name="Howarth C."/>
            <person name="Imamovic A."/>
            <person name="Larimer J."/>
            <person name="McCowan C."/>
            <person name="Murphy C."/>
            <person name="Neiman D."/>
            <person name="Pearson M."/>
            <person name="Priest M."/>
            <person name="Roberts A."/>
            <person name="Saif S."/>
            <person name="Shea T."/>
            <person name="Sisk P."/>
            <person name="Sykes S."/>
            <person name="Wortman J."/>
            <person name="Nusbaum C."/>
            <person name="Birren B."/>
        </authorList>
    </citation>
    <scope>NUCLEOTIDE SEQUENCE [LARGE SCALE GENOMIC DNA]</scope>
    <source>
        <strain evidence="6">Vietnam Oak-Knoll (FVO)</strain>
    </source>
</reference>
<sequence>MKRSFRSIKTLRVNYFMKNKRIYHSSSNNTYDEKEKRFFNEQDNEWWYDDDFDNENNTQENKTCIKTRWKNIFDEIIGKNIYSLHDYNKKRFDFIFKNYEFLYYKNIKDHMNKKEINILDIGCGGGILCEYIKKNIFYFLLKNVDNVDLIKDIQINIDGIDVSEKLINVAIKRQQINRDTYKHLHINLNYMNCDLNEYVNIHNNNKLKKKYDIIISSEVIEHVPNNKKNIFVSYINKLCTKNTLVVFTTINKNYLAYLYTIMLGEKIFRMMKKGTHDYDKFIDNKQLDKLCRDYNLYNIKTEHVLYLPFFRNYFQTYKLNLLYLSSFIYSGNNL</sequence>
<dbReference type="EMBL" id="KI925068">
    <property type="protein sequence ID" value="ETW19253.1"/>
    <property type="molecule type" value="Genomic_DNA"/>
</dbReference>
<dbReference type="InterPro" id="IPR029063">
    <property type="entry name" value="SAM-dependent_MTases_sf"/>
</dbReference>
<evidence type="ECO:0000256" key="3">
    <source>
        <dbReference type="ARBA" id="ARBA00022688"/>
    </source>
</evidence>
<dbReference type="PANTHER" id="PTHR43464:SF19">
    <property type="entry name" value="UBIQUINONE BIOSYNTHESIS O-METHYLTRANSFERASE, MITOCHONDRIAL"/>
    <property type="match status" value="1"/>
</dbReference>
<dbReference type="GO" id="GO:0005739">
    <property type="term" value="C:mitochondrion"/>
    <property type="evidence" value="ECO:0007669"/>
    <property type="project" value="TreeGrafter"/>
</dbReference>
<name>A0A024V8B3_PLAFA</name>
<dbReference type="Proteomes" id="UP000030690">
    <property type="component" value="Unassembled WGS sequence"/>
</dbReference>
<proteinExistence type="predicted"/>
<dbReference type="FunFam" id="3.40.50.150:FF:000398">
    <property type="entry name" value="3-demethylubiquinone-9 3-O-methyltransferase"/>
    <property type="match status" value="1"/>
</dbReference>
<dbReference type="NCBIfam" id="TIGR01983">
    <property type="entry name" value="UbiG"/>
    <property type="match status" value="1"/>
</dbReference>
<gene>
    <name evidence="5" type="ORF">PFFVO_01826</name>
</gene>
<protein>
    <submittedName>
        <fullName evidence="5">3-demethylubiquinone-9 3-O-methyltransferase</fullName>
    </submittedName>
</protein>
<evidence type="ECO:0000313" key="6">
    <source>
        <dbReference type="Proteomes" id="UP000030690"/>
    </source>
</evidence>
<organism evidence="5 6">
    <name type="scientific">Plasmodium falciparum Vietnam Oak-Knoll</name>
    <name type="common">FVO</name>
    <dbReference type="NCBI Taxonomy" id="1036723"/>
    <lineage>
        <taxon>Eukaryota</taxon>
        <taxon>Sar</taxon>
        <taxon>Alveolata</taxon>
        <taxon>Apicomplexa</taxon>
        <taxon>Aconoidasida</taxon>
        <taxon>Haemosporida</taxon>
        <taxon>Plasmodiidae</taxon>
        <taxon>Plasmodium</taxon>
        <taxon>Plasmodium (Laverania)</taxon>
    </lineage>
</organism>
<dbReference type="GO" id="GO:0061542">
    <property type="term" value="F:3-demethylubiquinol 3-O-methyltransferase activity"/>
    <property type="evidence" value="ECO:0007669"/>
    <property type="project" value="InterPro"/>
</dbReference>
<dbReference type="Pfam" id="PF13489">
    <property type="entry name" value="Methyltransf_23"/>
    <property type="match status" value="1"/>
</dbReference>
<dbReference type="PANTHER" id="PTHR43464">
    <property type="entry name" value="METHYLTRANSFERASE"/>
    <property type="match status" value="1"/>
</dbReference>
<dbReference type="InterPro" id="IPR010233">
    <property type="entry name" value="UbiG_MeTrfase"/>
</dbReference>
<evidence type="ECO:0000256" key="2">
    <source>
        <dbReference type="ARBA" id="ARBA00022679"/>
    </source>
</evidence>
<evidence type="ECO:0000256" key="4">
    <source>
        <dbReference type="ARBA" id="ARBA00022691"/>
    </source>
</evidence>
<keyword evidence="4" id="KW-0949">S-adenosyl-L-methionine</keyword>
<reference evidence="5 6" key="1">
    <citation type="submission" date="2013-02" db="EMBL/GenBank/DDBJ databases">
        <title>The Genome Annotation of Plasmodium falciparum Vietnam Oak-Knoll (FVO).</title>
        <authorList>
            <consortium name="The Broad Institute Genome Sequencing Platform"/>
            <consortium name="The Broad Institute Genome Sequencing Center for Infectious Disease"/>
            <person name="Neafsey D."/>
            <person name="Hoffman S."/>
            <person name="Volkman S."/>
            <person name="Rosenthal P."/>
            <person name="Walker B."/>
            <person name="Young S.K."/>
            <person name="Zeng Q."/>
            <person name="Gargeya S."/>
            <person name="Fitzgerald M."/>
            <person name="Haas B."/>
            <person name="Abouelleil A."/>
            <person name="Allen A.W."/>
            <person name="Alvarado L."/>
            <person name="Arachchi H.M."/>
            <person name="Berlin A.M."/>
            <person name="Chapman S.B."/>
            <person name="Gainer-Dewar J."/>
            <person name="Goldberg J."/>
            <person name="Griggs A."/>
            <person name="Gujja S."/>
            <person name="Hansen M."/>
            <person name="Howarth C."/>
            <person name="Imamovic A."/>
            <person name="Ireland A."/>
            <person name="Larimer J."/>
            <person name="McCowan C."/>
            <person name="Murphy C."/>
            <person name="Pearson M."/>
            <person name="Poon T.W."/>
            <person name="Priest M."/>
            <person name="Roberts A."/>
            <person name="Saif S."/>
            <person name="Shea T."/>
            <person name="Sisk P."/>
            <person name="Sykes S."/>
            <person name="Wortman J."/>
            <person name="Nusbaum C."/>
            <person name="Birren B."/>
        </authorList>
    </citation>
    <scope>NUCLEOTIDE SEQUENCE [LARGE SCALE GENOMIC DNA]</scope>
    <source>
        <strain evidence="6">Vietnam Oak-Knoll (FVO)</strain>
    </source>
</reference>
<dbReference type="GO" id="GO:0032259">
    <property type="term" value="P:methylation"/>
    <property type="evidence" value="ECO:0007669"/>
    <property type="project" value="UniProtKB-KW"/>
</dbReference>
<dbReference type="GO" id="GO:0010420">
    <property type="term" value="F:polyprenyldihydroxybenzoate methyltransferase activity"/>
    <property type="evidence" value="ECO:0007669"/>
    <property type="project" value="InterPro"/>
</dbReference>
<evidence type="ECO:0000313" key="5">
    <source>
        <dbReference type="EMBL" id="ETW19253.1"/>
    </source>
</evidence>
<keyword evidence="3" id="KW-0831">Ubiquinone biosynthesis</keyword>
<dbReference type="SMR" id="A0A024V8B3"/>
<dbReference type="Gene3D" id="3.40.50.150">
    <property type="entry name" value="Vaccinia Virus protein VP39"/>
    <property type="match status" value="1"/>
</dbReference>
<keyword evidence="1 5" id="KW-0489">Methyltransferase</keyword>
<dbReference type="SUPFAM" id="SSF53335">
    <property type="entry name" value="S-adenosyl-L-methionine-dependent methyltransferases"/>
    <property type="match status" value="1"/>
</dbReference>
<keyword evidence="5" id="KW-0830">Ubiquinone</keyword>
<keyword evidence="2 5" id="KW-0808">Transferase</keyword>
<dbReference type="CDD" id="cd02440">
    <property type="entry name" value="AdoMet_MTases"/>
    <property type="match status" value="1"/>
</dbReference>
<accession>A0A024V8B3</accession>
<dbReference type="OrthoDB" id="3265906at2759"/>
<evidence type="ECO:0000256" key="1">
    <source>
        <dbReference type="ARBA" id="ARBA00022603"/>
    </source>
</evidence>
<dbReference type="AlphaFoldDB" id="A0A024V8B3"/>